<comment type="caution">
    <text evidence="1">The sequence shown here is derived from an EMBL/GenBank/DDBJ whole genome shotgun (WGS) entry which is preliminary data.</text>
</comment>
<dbReference type="Proteomes" id="UP001489719">
    <property type="component" value="Unassembled WGS sequence"/>
</dbReference>
<accession>A0ACC3TPA2</accession>
<evidence type="ECO:0000313" key="1">
    <source>
        <dbReference type="EMBL" id="KAK9322707.1"/>
    </source>
</evidence>
<dbReference type="EMBL" id="MU970072">
    <property type="protein sequence ID" value="KAK9322707.1"/>
    <property type="molecule type" value="Genomic_DNA"/>
</dbReference>
<reference evidence="2" key="1">
    <citation type="journal article" date="2024" name="Front. Bioeng. Biotechnol.">
        <title>Genome-scale model development and genomic sequencing of the oleaginous clade Lipomyces.</title>
        <authorList>
            <person name="Czajka J.J."/>
            <person name="Han Y."/>
            <person name="Kim J."/>
            <person name="Mondo S.J."/>
            <person name="Hofstad B.A."/>
            <person name="Robles A."/>
            <person name="Haridas S."/>
            <person name="Riley R."/>
            <person name="LaButti K."/>
            <person name="Pangilinan J."/>
            <person name="Andreopoulos W."/>
            <person name="Lipzen A."/>
            <person name="Yan J."/>
            <person name="Wang M."/>
            <person name="Ng V."/>
            <person name="Grigoriev I.V."/>
            <person name="Spatafora J.W."/>
            <person name="Magnuson J.K."/>
            <person name="Baker S.E."/>
            <person name="Pomraning K.R."/>
        </authorList>
    </citation>
    <scope>NUCLEOTIDE SEQUENCE [LARGE SCALE GENOMIC DNA]</scope>
    <source>
        <strain evidence="2">CBS 10300</strain>
    </source>
</reference>
<name>A0ACC3TPA2_9ASCO</name>
<evidence type="ECO:0000313" key="2">
    <source>
        <dbReference type="Proteomes" id="UP001489719"/>
    </source>
</evidence>
<gene>
    <name evidence="1" type="ORF">V1517DRAFT_322596</name>
</gene>
<organism evidence="1 2">
    <name type="scientific">Lipomyces orientalis</name>
    <dbReference type="NCBI Taxonomy" id="1233043"/>
    <lineage>
        <taxon>Eukaryota</taxon>
        <taxon>Fungi</taxon>
        <taxon>Dikarya</taxon>
        <taxon>Ascomycota</taxon>
        <taxon>Saccharomycotina</taxon>
        <taxon>Lipomycetes</taxon>
        <taxon>Lipomycetales</taxon>
        <taxon>Lipomycetaceae</taxon>
        <taxon>Lipomyces</taxon>
    </lineage>
</organism>
<proteinExistence type="predicted"/>
<keyword evidence="2" id="KW-1185">Reference proteome</keyword>
<sequence length="378" mass="42007">MFKFNFSGDDIDDVEDSHDQQQDETSAERQSGNAQSEFVLKPTMYDISDLLQNLPSRLSYRLVPVRTSAGTQEFPIPRREIFDIKVQIMANEDMLLPSLGDPSGTLGEERDQFIRKELQMLLSNTEDLRTELYEGGLKSWEGAGDLVEHLADNGTQVGSGILELGCGSALPSMYLFQKHLRSLRSANSEMPIPTTSFILSDYNYSVLRLMTAPNFLLAYYTAIVLPDIQSLTSQQDLDLEITPELVSQFLEFLKVNNIVVKFISGSWDSSEFSQLLGYSVAKTEQTKFSLVLASETIYSLSSIYAFTSLLVDCITYWGTSSERAESLVAAKEIYFAVGGTVRQFIELVRVLGGTVDTVGRIAGRVSGVARVVMHVTKS</sequence>
<protein>
    <submittedName>
        <fullName evidence="1">Uncharacterized protein</fullName>
    </submittedName>
</protein>